<feature type="transmembrane region" description="Helical" evidence="4">
    <location>
        <begin position="139"/>
        <end position="158"/>
    </location>
</feature>
<feature type="transmembrane region" description="Helical" evidence="4">
    <location>
        <begin position="66"/>
        <end position="84"/>
    </location>
</feature>
<keyword evidence="1 2" id="KW-0807">Transducer</keyword>
<name>A0A923L553_9BACI</name>
<proteinExistence type="predicted"/>
<sequence>MNLNETIIKRQNRILLYILLIAFLLGLGAELVVMAPLGNLLALTIGGGIGIGLIALLNYKAIFTKAVPYLAIVCLTGVSLVVMLSSDYVTNMLFTFFLLAVAAVSLSKAVLTTGGVLGLILLGFFISVKGELVGFDTRAVAITVVFFALVFLVLFIQIRVTRGFIQSMQQTVTELRAKSLQEEERSANVREGVLHVREQMSMMEQDSSMNQKQMSEMLAAFHDIAKASQEQAESASGISEATNSNHKLLEKMMVSFSKSVEDGEDLIQLSTMGQESIQSLTVTINDFKQSFEKLTENMESLVHRIDENNTYAAKIQGIAEQTNLLALNASIEAARAGEFGKGFSVVASEIRKLAEVSQHTAKHIRENMTMIEHAAKHTQSEVAQNKEKLMVSTERTLVAKTNFEKITEQLHNFIKYLNYLNESAGEIKDSSEHIDQSVDHLASIIEETTATIEELEAMVDEQVNRMANFVTAIETTTKAAASLENA</sequence>
<dbReference type="PANTHER" id="PTHR32089">
    <property type="entry name" value="METHYL-ACCEPTING CHEMOTAXIS PROTEIN MCPB"/>
    <property type="match status" value="1"/>
</dbReference>
<accession>A0A923L553</accession>
<evidence type="ECO:0000313" key="7">
    <source>
        <dbReference type="Proteomes" id="UP000637359"/>
    </source>
</evidence>
<feature type="domain" description="Methyl-accepting transducer" evidence="5">
    <location>
        <begin position="206"/>
        <end position="456"/>
    </location>
</feature>
<dbReference type="PANTHER" id="PTHR32089:SF112">
    <property type="entry name" value="LYSOZYME-LIKE PROTEIN-RELATED"/>
    <property type="match status" value="1"/>
</dbReference>
<keyword evidence="7" id="KW-1185">Reference proteome</keyword>
<dbReference type="AlphaFoldDB" id="A0A923L553"/>
<dbReference type="PROSITE" id="PS50111">
    <property type="entry name" value="CHEMOTAXIS_TRANSDUC_2"/>
    <property type="match status" value="1"/>
</dbReference>
<evidence type="ECO:0000256" key="2">
    <source>
        <dbReference type="PROSITE-ProRule" id="PRU00284"/>
    </source>
</evidence>
<evidence type="ECO:0000256" key="1">
    <source>
        <dbReference type="ARBA" id="ARBA00023224"/>
    </source>
</evidence>
<dbReference type="SUPFAM" id="SSF58104">
    <property type="entry name" value="Methyl-accepting chemotaxis protein (MCP) signaling domain"/>
    <property type="match status" value="1"/>
</dbReference>
<evidence type="ECO:0000256" key="3">
    <source>
        <dbReference type="SAM" id="Coils"/>
    </source>
</evidence>
<feature type="coiled-coil region" evidence="3">
    <location>
        <begin position="277"/>
        <end position="304"/>
    </location>
</feature>
<feature type="transmembrane region" description="Helical" evidence="4">
    <location>
        <begin position="14"/>
        <end position="34"/>
    </location>
</feature>
<organism evidence="6 7">
    <name type="scientific">Ornithinibacillus hominis</name>
    <dbReference type="NCBI Taxonomy" id="2763055"/>
    <lineage>
        <taxon>Bacteria</taxon>
        <taxon>Bacillati</taxon>
        <taxon>Bacillota</taxon>
        <taxon>Bacilli</taxon>
        <taxon>Bacillales</taxon>
        <taxon>Bacillaceae</taxon>
        <taxon>Ornithinibacillus</taxon>
    </lineage>
</organism>
<evidence type="ECO:0000313" key="6">
    <source>
        <dbReference type="EMBL" id="MBC5636601.1"/>
    </source>
</evidence>
<feature type="transmembrane region" description="Helical" evidence="4">
    <location>
        <begin position="40"/>
        <end position="59"/>
    </location>
</feature>
<evidence type="ECO:0000259" key="5">
    <source>
        <dbReference type="PROSITE" id="PS50111"/>
    </source>
</evidence>
<keyword evidence="3" id="KW-0175">Coiled coil</keyword>
<dbReference type="SMART" id="SM00283">
    <property type="entry name" value="MA"/>
    <property type="match status" value="1"/>
</dbReference>
<dbReference type="GO" id="GO:0016020">
    <property type="term" value="C:membrane"/>
    <property type="evidence" value="ECO:0007669"/>
    <property type="project" value="InterPro"/>
</dbReference>
<reference evidence="6" key="1">
    <citation type="submission" date="2020-08" db="EMBL/GenBank/DDBJ databases">
        <title>Genome public.</title>
        <authorList>
            <person name="Liu C."/>
            <person name="Sun Q."/>
        </authorList>
    </citation>
    <scope>NUCLEOTIDE SEQUENCE</scope>
    <source>
        <strain evidence="6">BX22</strain>
    </source>
</reference>
<keyword evidence="4" id="KW-0472">Membrane</keyword>
<comment type="caution">
    <text evidence="6">The sequence shown here is derived from an EMBL/GenBank/DDBJ whole genome shotgun (WGS) entry which is preliminary data.</text>
</comment>
<dbReference type="EMBL" id="JACOOL010000004">
    <property type="protein sequence ID" value="MBC5636601.1"/>
    <property type="molecule type" value="Genomic_DNA"/>
</dbReference>
<dbReference type="Pfam" id="PF00015">
    <property type="entry name" value="MCPsignal"/>
    <property type="match status" value="1"/>
</dbReference>
<dbReference type="Proteomes" id="UP000637359">
    <property type="component" value="Unassembled WGS sequence"/>
</dbReference>
<dbReference type="Gene3D" id="1.10.287.950">
    <property type="entry name" value="Methyl-accepting chemotaxis protein"/>
    <property type="match status" value="1"/>
</dbReference>
<dbReference type="RefSeq" id="WP_186869304.1">
    <property type="nucleotide sequence ID" value="NZ_JACOOL010000004.1"/>
</dbReference>
<dbReference type="InterPro" id="IPR004089">
    <property type="entry name" value="MCPsignal_dom"/>
</dbReference>
<gene>
    <name evidence="6" type="ORF">H8S33_07160</name>
</gene>
<evidence type="ECO:0000256" key="4">
    <source>
        <dbReference type="SAM" id="Phobius"/>
    </source>
</evidence>
<keyword evidence="4" id="KW-0812">Transmembrane</keyword>
<feature type="transmembrane region" description="Helical" evidence="4">
    <location>
        <begin position="96"/>
        <end position="127"/>
    </location>
</feature>
<keyword evidence="4" id="KW-1133">Transmembrane helix</keyword>
<dbReference type="GO" id="GO:0007165">
    <property type="term" value="P:signal transduction"/>
    <property type="evidence" value="ECO:0007669"/>
    <property type="project" value="UniProtKB-KW"/>
</dbReference>
<feature type="coiled-coil region" evidence="3">
    <location>
        <begin position="438"/>
        <end position="465"/>
    </location>
</feature>
<protein>
    <submittedName>
        <fullName evidence="6">Chemotaxis protein</fullName>
    </submittedName>
</protein>